<comment type="catalytic activity">
    <reaction evidence="11">
        <text>isopentenyl diphosphate = dimethylallyl diphosphate</text>
        <dbReference type="Rhea" id="RHEA:23284"/>
        <dbReference type="ChEBI" id="CHEBI:57623"/>
        <dbReference type="ChEBI" id="CHEBI:128769"/>
        <dbReference type="EC" id="5.3.3.2"/>
    </reaction>
</comment>
<evidence type="ECO:0000256" key="1">
    <source>
        <dbReference type="ARBA" id="ARBA00001917"/>
    </source>
</evidence>
<dbReference type="NCBIfam" id="TIGR02151">
    <property type="entry name" value="IPP_isom_2"/>
    <property type="match status" value="1"/>
</dbReference>
<evidence type="ECO:0000256" key="10">
    <source>
        <dbReference type="ARBA" id="ARBA00025810"/>
    </source>
</evidence>
<feature type="binding site" evidence="11">
    <location>
        <begin position="281"/>
        <end position="282"/>
    </location>
    <ligand>
        <name>FMN</name>
        <dbReference type="ChEBI" id="CHEBI:58210"/>
    </ligand>
</feature>
<dbReference type="PANTHER" id="PTHR43665">
    <property type="entry name" value="ISOPENTENYL-DIPHOSPHATE DELTA-ISOMERASE"/>
    <property type="match status" value="1"/>
</dbReference>
<dbReference type="GO" id="GO:0016491">
    <property type="term" value="F:oxidoreductase activity"/>
    <property type="evidence" value="ECO:0007669"/>
    <property type="project" value="InterPro"/>
</dbReference>
<dbReference type="STRING" id="1122156.SAMN02745117_01321"/>
<evidence type="ECO:0000256" key="9">
    <source>
        <dbReference type="ARBA" id="ARBA00023235"/>
    </source>
</evidence>
<dbReference type="InterPro" id="IPR000262">
    <property type="entry name" value="FMN-dep_DH"/>
</dbReference>
<keyword evidence="7 11" id="KW-0521">NADP</keyword>
<feature type="binding site" evidence="11">
    <location>
        <position position="182"/>
    </location>
    <ligand>
        <name>FMN</name>
        <dbReference type="ChEBI" id="CHEBI:58210"/>
    </ligand>
</feature>
<dbReference type="PIRSF" id="PIRSF003314">
    <property type="entry name" value="IPP_isomerase"/>
    <property type="match status" value="1"/>
</dbReference>
<comment type="subunit">
    <text evidence="10 11">Homooctamer. Dimer of tetramers.</text>
</comment>
<gene>
    <name evidence="11" type="primary">fni</name>
    <name evidence="13" type="ORF">SAMN02745117_01321</name>
</gene>
<comment type="cofactor">
    <cofactor evidence="11">
        <name>NADPH</name>
        <dbReference type="ChEBI" id="CHEBI:57783"/>
    </cofactor>
</comment>
<dbReference type="Pfam" id="PF01070">
    <property type="entry name" value="FMN_dh"/>
    <property type="match status" value="1"/>
</dbReference>
<reference evidence="13 14" key="1">
    <citation type="submission" date="2016-11" db="EMBL/GenBank/DDBJ databases">
        <authorList>
            <person name="Jaros S."/>
            <person name="Januszkiewicz K."/>
            <person name="Wedrychowicz H."/>
        </authorList>
    </citation>
    <scope>NUCLEOTIDE SEQUENCE [LARGE SCALE GENOMIC DNA]</scope>
    <source>
        <strain evidence="13 14">DSM 16112</strain>
    </source>
</reference>
<evidence type="ECO:0000256" key="4">
    <source>
        <dbReference type="ARBA" id="ARBA00022643"/>
    </source>
</evidence>
<feature type="binding site" evidence="11">
    <location>
        <begin position="4"/>
        <end position="5"/>
    </location>
    <ligand>
        <name>substrate</name>
    </ligand>
</feature>
<feature type="binding site" evidence="11">
    <location>
        <position position="150"/>
    </location>
    <ligand>
        <name>substrate</name>
    </ligand>
</feature>
<keyword evidence="8 11" id="KW-0414">Isoprene biosynthesis</keyword>
<keyword evidence="9 11" id="KW-0413">Isomerase</keyword>
<evidence type="ECO:0000256" key="5">
    <source>
        <dbReference type="ARBA" id="ARBA00022723"/>
    </source>
</evidence>
<dbReference type="GO" id="GO:0005737">
    <property type="term" value="C:cytoplasm"/>
    <property type="evidence" value="ECO:0007669"/>
    <property type="project" value="UniProtKB-SubCell"/>
</dbReference>
<dbReference type="GO" id="GO:0000287">
    <property type="term" value="F:magnesium ion binding"/>
    <property type="evidence" value="ECO:0007669"/>
    <property type="project" value="UniProtKB-UniRule"/>
</dbReference>
<evidence type="ECO:0000259" key="12">
    <source>
        <dbReference type="Pfam" id="PF01070"/>
    </source>
</evidence>
<dbReference type="Gene3D" id="3.20.20.70">
    <property type="entry name" value="Aldolase class I"/>
    <property type="match status" value="1"/>
</dbReference>
<comment type="function">
    <text evidence="11">Involved in the biosynthesis of isoprenoids. Catalyzes the 1,3-allylic rearrangement of the homoallylic substrate isopentenyl (IPP) to its allylic isomer, dimethylallyl diphosphate (DMAPP).</text>
</comment>
<feature type="binding site" evidence="11">
    <location>
        <position position="207"/>
    </location>
    <ligand>
        <name>FMN</name>
        <dbReference type="ChEBI" id="CHEBI:58210"/>
    </ligand>
</feature>
<evidence type="ECO:0000256" key="11">
    <source>
        <dbReference type="HAMAP-Rule" id="MF_00354"/>
    </source>
</evidence>
<feature type="binding site" evidence="11">
    <location>
        <position position="151"/>
    </location>
    <ligand>
        <name>Mg(2+)</name>
        <dbReference type="ChEBI" id="CHEBI:18420"/>
    </ligand>
</feature>
<dbReference type="Proteomes" id="UP000184327">
    <property type="component" value="Unassembled WGS sequence"/>
</dbReference>
<evidence type="ECO:0000256" key="7">
    <source>
        <dbReference type="ARBA" id="ARBA00022857"/>
    </source>
</evidence>
<keyword evidence="3 11" id="KW-0285">Flavoprotein</keyword>
<dbReference type="SUPFAM" id="SSF51395">
    <property type="entry name" value="FMN-linked oxidoreductases"/>
    <property type="match status" value="1"/>
</dbReference>
<evidence type="ECO:0000313" key="13">
    <source>
        <dbReference type="EMBL" id="SHF08992.1"/>
    </source>
</evidence>
<dbReference type="EMBL" id="FQUZ01000012">
    <property type="protein sequence ID" value="SHF08992.1"/>
    <property type="molecule type" value="Genomic_DNA"/>
</dbReference>
<keyword evidence="2 11" id="KW-0963">Cytoplasm</keyword>
<feature type="binding site" evidence="11">
    <location>
        <begin position="61"/>
        <end position="63"/>
    </location>
    <ligand>
        <name>FMN</name>
        <dbReference type="ChEBI" id="CHEBI:58210"/>
    </ligand>
</feature>
<dbReference type="OrthoDB" id="9795032at2"/>
<sequence>MSNRKDEHVALALQQHGSAGRNEFDLVRFVHHALPDSDSDRSDLRTDVAGATWNWPFYLNGMTGGSTRTGEINRQLATAARETGIAIAAGSLSAYLKDASTAESFRVLRTENPHGFVMANVNANADLDGVRRAVDLLEANALQIHLNVAQETVMPEGDRAFGHWAQMLERTVQALDVPVIVKEVGFGLSPQTLQRLHGLGVQWADVSGRGGTDFARIENARRPGTDYDYLIGWGQSAPACLAEASLLPAAQRPHLLASGGVRHPLDVLRALALGARAVGVSGHFLHTLSTQGLDALIAEIHRWQAQLRQLLALVGCTNLADLAHTDLLLGGELREYCELRGVDVAALAQRQRTAAARCHPATVAPIETITP</sequence>
<comment type="caution">
    <text evidence="11">Lacks conserved residue(s) required for the propagation of feature annotation.</text>
</comment>
<dbReference type="PANTHER" id="PTHR43665:SF1">
    <property type="entry name" value="ISOPENTENYL-DIPHOSPHATE DELTA-ISOMERASE"/>
    <property type="match status" value="1"/>
</dbReference>
<dbReference type="GO" id="GO:0070402">
    <property type="term" value="F:NADPH binding"/>
    <property type="evidence" value="ECO:0007669"/>
    <property type="project" value="UniProtKB-UniRule"/>
</dbReference>
<dbReference type="InterPro" id="IPR011179">
    <property type="entry name" value="IPdP_isomerase"/>
</dbReference>
<dbReference type="InterPro" id="IPR013785">
    <property type="entry name" value="Aldolase_TIM"/>
</dbReference>
<dbReference type="GO" id="GO:0010181">
    <property type="term" value="F:FMN binding"/>
    <property type="evidence" value="ECO:0007669"/>
    <property type="project" value="UniProtKB-UniRule"/>
</dbReference>
<evidence type="ECO:0000313" key="14">
    <source>
        <dbReference type="Proteomes" id="UP000184327"/>
    </source>
</evidence>
<accession>A0A1M4YU48</accession>
<keyword evidence="14" id="KW-1185">Reference proteome</keyword>
<dbReference type="EC" id="5.3.3.2" evidence="11"/>
<name>A0A1M4YU48_9BURK</name>
<comment type="similarity">
    <text evidence="11">Belongs to the IPP isomerase type 2 family.</text>
</comment>
<comment type="cofactor">
    <cofactor evidence="11">
        <name>Mg(2+)</name>
        <dbReference type="ChEBI" id="CHEBI:18420"/>
    </cofactor>
</comment>
<evidence type="ECO:0000256" key="3">
    <source>
        <dbReference type="ARBA" id="ARBA00022630"/>
    </source>
</evidence>
<proteinExistence type="inferred from homology"/>
<dbReference type="CDD" id="cd02811">
    <property type="entry name" value="IDI-2_FMN"/>
    <property type="match status" value="1"/>
</dbReference>
<dbReference type="HAMAP" id="MF_00354">
    <property type="entry name" value="Idi_2"/>
    <property type="match status" value="1"/>
</dbReference>
<keyword evidence="6 11" id="KW-0460">Magnesium</keyword>
<feature type="binding site" evidence="11">
    <location>
        <begin position="260"/>
        <end position="262"/>
    </location>
    <ligand>
        <name>FMN</name>
        <dbReference type="ChEBI" id="CHEBI:58210"/>
    </ligand>
</feature>
<feature type="binding site" evidence="11">
    <location>
        <position position="120"/>
    </location>
    <ligand>
        <name>FMN</name>
        <dbReference type="ChEBI" id="CHEBI:58210"/>
    </ligand>
</feature>
<feature type="binding site" evidence="11">
    <location>
        <position position="212"/>
    </location>
    <ligand>
        <name>FMN</name>
        <dbReference type="ChEBI" id="CHEBI:58210"/>
    </ligand>
</feature>
<dbReference type="RefSeq" id="WP_073355901.1">
    <property type="nucleotide sequence ID" value="NZ_FQUZ01000012.1"/>
</dbReference>
<evidence type="ECO:0000256" key="2">
    <source>
        <dbReference type="ARBA" id="ARBA00022490"/>
    </source>
</evidence>
<protein>
    <recommendedName>
        <fullName evidence="11">Isopentenyl-diphosphate delta-isomerase</fullName>
        <shortName evidence="11">IPP isomerase</shortName>
        <ecNumber evidence="11">5.3.3.2</ecNumber>
    </recommendedName>
    <alternativeName>
        <fullName evidence="11">Isopentenyl diphosphate:dimethylallyl diphosphate isomerase</fullName>
    </alternativeName>
    <alternativeName>
        <fullName evidence="11">Isopentenyl pyrophosphate isomerase</fullName>
    </alternativeName>
    <alternativeName>
        <fullName evidence="11">Type 2 isopentenyl diphosphate isomerase</fullName>
        <shortName evidence="11">IDI-2</shortName>
    </alternativeName>
</protein>
<evidence type="ECO:0000256" key="6">
    <source>
        <dbReference type="ARBA" id="ARBA00022842"/>
    </source>
</evidence>
<comment type="subcellular location">
    <subcellularLocation>
        <location evidence="11">Cytoplasm</location>
    </subcellularLocation>
</comment>
<comment type="cofactor">
    <cofactor evidence="1 11">
        <name>FMN</name>
        <dbReference type="ChEBI" id="CHEBI:58210"/>
    </cofactor>
</comment>
<dbReference type="AlphaFoldDB" id="A0A1M4YU48"/>
<keyword evidence="5 11" id="KW-0479">Metal-binding</keyword>
<keyword evidence="4 11" id="KW-0288">FMN</keyword>
<dbReference type="GO" id="GO:0008299">
    <property type="term" value="P:isoprenoid biosynthetic process"/>
    <property type="evidence" value="ECO:0007669"/>
    <property type="project" value="UniProtKB-UniRule"/>
</dbReference>
<organism evidence="13 14">
    <name type="scientific">Lampropedia hyalina DSM 16112</name>
    <dbReference type="NCBI Taxonomy" id="1122156"/>
    <lineage>
        <taxon>Bacteria</taxon>
        <taxon>Pseudomonadati</taxon>
        <taxon>Pseudomonadota</taxon>
        <taxon>Betaproteobacteria</taxon>
        <taxon>Burkholderiales</taxon>
        <taxon>Comamonadaceae</taxon>
        <taxon>Lampropedia</taxon>
    </lineage>
</organism>
<feature type="binding site" evidence="11">
    <location>
        <position position="91"/>
    </location>
    <ligand>
        <name>FMN</name>
        <dbReference type="ChEBI" id="CHEBI:58210"/>
    </ligand>
</feature>
<evidence type="ECO:0000256" key="8">
    <source>
        <dbReference type="ARBA" id="ARBA00023229"/>
    </source>
</evidence>
<feature type="domain" description="FMN-dependent dehydrogenase" evidence="12">
    <location>
        <begin position="163"/>
        <end position="325"/>
    </location>
</feature>
<dbReference type="GO" id="GO:0004452">
    <property type="term" value="F:isopentenyl-diphosphate delta-isomerase activity"/>
    <property type="evidence" value="ECO:0007669"/>
    <property type="project" value="UniProtKB-UniRule"/>
</dbReference>